<dbReference type="Proteomes" id="UP000195570">
    <property type="component" value="Unassembled WGS sequence"/>
</dbReference>
<accession>A0A1G4IAG3</accession>
<protein>
    <submittedName>
        <fullName evidence="2">Uncharacterized protein</fullName>
    </submittedName>
</protein>
<dbReference type="VEuPathDB" id="TriTrypDB:TEOVI_000064500"/>
<dbReference type="EMBL" id="CZPT02001150">
    <property type="protein sequence ID" value="SCU69088.1"/>
    <property type="molecule type" value="Genomic_DNA"/>
</dbReference>
<evidence type="ECO:0000256" key="1">
    <source>
        <dbReference type="SAM" id="Phobius"/>
    </source>
</evidence>
<organism evidence="2 3">
    <name type="scientific">Trypanosoma equiperdum</name>
    <dbReference type="NCBI Taxonomy" id="5694"/>
    <lineage>
        <taxon>Eukaryota</taxon>
        <taxon>Discoba</taxon>
        <taxon>Euglenozoa</taxon>
        <taxon>Kinetoplastea</taxon>
        <taxon>Metakinetoplastina</taxon>
        <taxon>Trypanosomatida</taxon>
        <taxon>Trypanosomatidae</taxon>
        <taxon>Trypanosoma</taxon>
    </lineage>
</organism>
<keyword evidence="1" id="KW-0472">Membrane</keyword>
<comment type="caution">
    <text evidence="2">The sequence shown here is derived from an EMBL/GenBank/DDBJ whole genome shotgun (WGS) entry which is preliminary data.</text>
</comment>
<keyword evidence="1" id="KW-0812">Transmembrane</keyword>
<name>A0A1G4IAG3_TRYEQ</name>
<proteinExistence type="predicted"/>
<gene>
    <name evidence="2" type="ORF">TEOVI_000064500</name>
</gene>
<dbReference type="RefSeq" id="XP_067080120.1">
    <property type="nucleotide sequence ID" value="XM_067224019.1"/>
</dbReference>
<evidence type="ECO:0000313" key="2">
    <source>
        <dbReference type="EMBL" id="SCU69088.1"/>
    </source>
</evidence>
<evidence type="ECO:0000313" key="3">
    <source>
        <dbReference type="Proteomes" id="UP000195570"/>
    </source>
</evidence>
<dbReference type="GeneID" id="92374585"/>
<sequence length="95" mass="11414">MTSPILRVVRFIRTFNLKESCSSQPYLWYFSICGVFITWANYAQYKRLKPMYPNYDEYRKSEGGRMLEAKRQEFADVIRYNNMVNTMRSDMGARL</sequence>
<feature type="transmembrane region" description="Helical" evidence="1">
    <location>
        <begin position="26"/>
        <end position="43"/>
    </location>
</feature>
<keyword evidence="3" id="KW-1185">Reference proteome</keyword>
<dbReference type="AlphaFoldDB" id="A0A1G4IAG3"/>
<keyword evidence="1" id="KW-1133">Transmembrane helix</keyword>
<reference evidence="2" key="1">
    <citation type="submission" date="2016-09" db="EMBL/GenBank/DDBJ databases">
        <authorList>
            <person name="Hebert L."/>
            <person name="Moumen B."/>
        </authorList>
    </citation>
    <scope>NUCLEOTIDE SEQUENCE [LARGE SCALE GENOMIC DNA]</scope>
    <source>
        <strain evidence="2">OVI</strain>
    </source>
</reference>